<reference evidence="6" key="3">
    <citation type="submission" date="2025-09" db="UniProtKB">
        <authorList>
            <consortium name="Ensembl"/>
        </authorList>
    </citation>
    <scope>IDENTIFICATION</scope>
</reference>
<dbReference type="SUPFAM" id="SSF57716">
    <property type="entry name" value="Glucocorticoid receptor-like (DNA-binding domain)"/>
    <property type="match status" value="1"/>
</dbReference>
<reference evidence="6" key="1">
    <citation type="submission" date="2021-04" db="EMBL/GenBank/DDBJ databases">
        <authorList>
            <consortium name="Wellcome Sanger Institute Data Sharing"/>
        </authorList>
    </citation>
    <scope>NUCLEOTIDE SEQUENCE [LARGE SCALE GENOMIC DNA]</scope>
</reference>
<evidence type="ECO:0000313" key="6">
    <source>
        <dbReference type="Ensembl" id="ENSSAUP00010052913.1"/>
    </source>
</evidence>
<dbReference type="Ensembl" id="ENSSAUT00010055627.1">
    <property type="protein sequence ID" value="ENSSAUP00010052913.1"/>
    <property type="gene ID" value="ENSSAUG00010021921.1"/>
</dbReference>
<dbReference type="PANTHER" id="PTHR10634">
    <property type="entry name" value="AN1-TYPE ZINC FINGER PROTEIN"/>
    <property type="match status" value="1"/>
</dbReference>
<gene>
    <name evidence="6" type="primary">zfand5a</name>
</gene>
<feature type="compositionally biased region" description="Basic and acidic residues" evidence="4">
    <location>
        <begin position="241"/>
        <end position="254"/>
    </location>
</feature>
<feature type="region of interest" description="Disordered" evidence="4">
    <location>
        <begin position="178"/>
        <end position="268"/>
    </location>
</feature>
<proteinExistence type="predicted"/>
<dbReference type="PANTHER" id="PTHR10634:SF26">
    <property type="entry name" value="AN1-TYPE ZINC FINGER PROTEIN 5"/>
    <property type="match status" value="1"/>
</dbReference>
<dbReference type="GeneTree" id="ENSGT00940000164966"/>
<keyword evidence="3" id="KW-0862">Zinc</keyword>
<feature type="compositionally biased region" description="Basic and acidic residues" evidence="4">
    <location>
        <begin position="51"/>
        <end position="78"/>
    </location>
</feature>
<dbReference type="InterPro" id="IPR050652">
    <property type="entry name" value="AN1_A20_ZnFinger"/>
</dbReference>
<dbReference type="GO" id="GO:0008270">
    <property type="term" value="F:zinc ion binding"/>
    <property type="evidence" value="ECO:0007669"/>
    <property type="project" value="UniProtKB-KW"/>
</dbReference>
<feature type="domain" description="A20-type" evidence="5">
    <location>
        <begin position="144"/>
        <end position="178"/>
    </location>
</feature>
<feature type="compositionally biased region" description="Polar residues" evidence="4">
    <location>
        <begin position="37"/>
        <end position="47"/>
    </location>
</feature>
<dbReference type="Proteomes" id="UP000472265">
    <property type="component" value="Chromosome 5"/>
</dbReference>
<evidence type="ECO:0000259" key="5">
    <source>
        <dbReference type="PROSITE" id="PS51036"/>
    </source>
</evidence>
<feature type="compositionally biased region" description="Basic and acidic residues" evidence="4">
    <location>
        <begin position="85"/>
        <end position="94"/>
    </location>
</feature>
<evidence type="ECO:0000256" key="3">
    <source>
        <dbReference type="ARBA" id="ARBA00022833"/>
    </source>
</evidence>
<sequence length="268" mass="29513">GEIDYAHAHRRPPPAPHRLAELYIALGGSAGSQWQHVDLPVTSSATPLTKEGNKHPSRGDERRGEKEREAGGRGRENLTHLNLPDTKDNATKTRLTLDREKGTLPRRETLDLFSSARTKRPLFLSSREKLHRFSAAMAQETNQSPVPMLCATGCGFYGNPRTNGMCSVCYKEHLTRQQSSDRMSPLSPMGSAASPTSEASAIQRLEASLAKVDASPASSPDMSRTIQGSLPVTQQMTEMSISREDKPEPLEPGKTHRLTQADFWQQTD</sequence>
<evidence type="ECO:0000256" key="2">
    <source>
        <dbReference type="ARBA" id="ARBA00022771"/>
    </source>
</evidence>
<dbReference type="FunFam" id="1.20.5.4770:FF:000001">
    <property type="entry name" value="Zinc finger AN1-type containing 6"/>
    <property type="match status" value="1"/>
</dbReference>
<evidence type="ECO:0000256" key="1">
    <source>
        <dbReference type="ARBA" id="ARBA00022723"/>
    </source>
</evidence>
<dbReference type="SMART" id="SM00259">
    <property type="entry name" value="ZnF_A20"/>
    <property type="match status" value="1"/>
</dbReference>
<evidence type="ECO:0000256" key="4">
    <source>
        <dbReference type="SAM" id="MobiDB-lite"/>
    </source>
</evidence>
<name>A0A671XP00_SPAAU</name>
<accession>A0A671XP00</accession>
<dbReference type="InParanoid" id="A0A671XP00"/>
<feature type="region of interest" description="Disordered" evidence="4">
    <location>
        <begin position="37"/>
        <end position="94"/>
    </location>
</feature>
<dbReference type="Pfam" id="PF01754">
    <property type="entry name" value="zf-A20"/>
    <property type="match status" value="1"/>
</dbReference>
<keyword evidence="7" id="KW-1185">Reference proteome</keyword>
<keyword evidence="2" id="KW-0863">Zinc-finger</keyword>
<dbReference type="Gene3D" id="1.20.5.4770">
    <property type="match status" value="1"/>
</dbReference>
<dbReference type="InterPro" id="IPR002653">
    <property type="entry name" value="Znf_A20"/>
</dbReference>
<dbReference type="PROSITE" id="PS51036">
    <property type="entry name" value="ZF_A20"/>
    <property type="match status" value="1"/>
</dbReference>
<feature type="compositionally biased region" description="Polar residues" evidence="4">
    <location>
        <begin position="216"/>
        <end position="240"/>
    </location>
</feature>
<dbReference type="GO" id="GO:0003677">
    <property type="term" value="F:DNA binding"/>
    <property type="evidence" value="ECO:0007669"/>
    <property type="project" value="InterPro"/>
</dbReference>
<reference evidence="6" key="2">
    <citation type="submission" date="2025-08" db="UniProtKB">
        <authorList>
            <consortium name="Ensembl"/>
        </authorList>
    </citation>
    <scope>IDENTIFICATION</scope>
</reference>
<dbReference type="AlphaFoldDB" id="A0A671XP00"/>
<protein>
    <submittedName>
        <fullName evidence="6">Zinc finger, AN1-type domain 5a</fullName>
    </submittedName>
</protein>
<keyword evidence="1" id="KW-0479">Metal-binding</keyword>
<evidence type="ECO:0000313" key="7">
    <source>
        <dbReference type="Proteomes" id="UP000472265"/>
    </source>
</evidence>
<organism evidence="6 7">
    <name type="scientific">Sparus aurata</name>
    <name type="common">Gilthead sea bream</name>
    <dbReference type="NCBI Taxonomy" id="8175"/>
    <lineage>
        <taxon>Eukaryota</taxon>
        <taxon>Metazoa</taxon>
        <taxon>Chordata</taxon>
        <taxon>Craniata</taxon>
        <taxon>Vertebrata</taxon>
        <taxon>Euteleostomi</taxon>
        <taxon>Actinopterygii</taxon>
        <taxon>Neopterygii</taxon>
        <taxon>Teleostei</taxon>
        <taxon>Neoteleostei</taxon>
        <taxon>Acanthomorphata</taxon>
        <taxon>Eupercaria</taxon>
        <taxon>Spariformes</taxon>
        <taxon>Sparidae</taxon>
        <taxon>Sparus</taxon>
    </lineage>
</organism>